<dbReference type="Gene3D" id="1.10.340.70">
    <property type="match status" value="1"/>
</dbReference>
<dbReference type="InterPro" id="IPR000477">
    <property type="entry name" value="RT_dom"/>
</dbReference>
<evidence type="ECO:0000313" key="4">
    <source>
        <dbReference type="Proteomes" id="UP001558652"/>
    </source>
</evidence>
<protein>
    <recommendedName>
        <fullName evidence="5">Reverse transcriptase domain-containing protein</fullName>
    </recommendedName>
</protein>
<accession>A0ABD0Z0W7</accession>
<keyword evidence="4" id="KW-1185">Reference proteome</keyword>
<dbReference type="InterPro" id="IPR041588">
    <property type="entry name" value="Integrase_H2C2"/>
</dbReference>
<name>A0ABD0Z0W7_9HEMI</name>
<evidence type="ECO:0000259" key="2">
    <source>
        <dbReference type="Pfam" id="PF17921"/>
    </source>
</evidence>
<evidence type="ECO:0008006" key="5">
    <source>
        <dbReference type="Google" id="ProtNLM"/>
    </source>
</evidence>
<sequence length="456" mass="50163">MGGRVPYKFVVGKIRQGGVNVVIRDDKVAIWEKRVDGERCRVMEEEVKWSGNSKLGKKVDRGCPQGSVLGPQIWKGVVDTITRDMALTGYEIIAYVDDCLIVICGKLKWELEKKGAVVVGRGKATFEAMKTTYGDNRCFFLSINSQTPNSTNAVQLPDPWAQFISSHIQATEKTKDEEMSQGIETAQEAGEKAAGISTPSILHPLSPVAADCSFTPNGYSLKLPGLGLLRRRVEEGPDLPAIPEVAVHVTPVSRPESERRSAERRELLWERGTLNDKARQLDIEIVPGTNVHTSCHRYGRTRTWTVTIGQQATNSDVQTALDTILEVGRTYHVYCSTDAGRQLMTILYNSGIIARGSTLKGVTYRLTKVENPTEQDQLIKDYHVGKTNHRGIRETVAHLRRRYYWRGMEKTSSAVGPVCGVRQGQVLCAYPGRTAADGDADPEKTSGGCGGCCGIP</sequence>
<dbReference type="EMBL" id="JBFDAA010000008">
    <property type="protein sequence ID" value="KAL1129773.1"/>
    <property type="molecule type" value="Genomic_DNA"/>
</dbReference>
<dbReference type="Pfam" id="PF00078">
    <property type="entry name" value="RVT_1"/>
    <property type="match status" value="1"/>
</dbReference>
<gene>
    <name evidence="3" type="ORF">AAG570_012717</name>
</gene>
<feature type="domain" description="Reverse transcriptase" evidence="1">
    <location>
        <begin position="50"/>
        <end position="107"/>
    </location>
</feature>
<dbReference type="Pfam" id="PF17921">
    <property type="entry name" value="Integrase_H2C2"/>
    <property type="match status" value="1"/>
</dbReference>
<organism evidence="3 4">
    <name type="scientific">Ranatra chinensis</name>
    <dbReference type="NCBI Taxonomy" id="642074"/>
    <lineage>
        <taxon>Eukaryota</taxon>
        <taxon>Metazoa</taxon>
        <taxon>Ecdysozoa</taxon>
        <taxon>Arthropoda</taxon>
        <taxon>Hexapoda</taxon>
        <taxon>Insecta</taxon>
        <taxon>Pterygota</taxon>
        <taxon>Neoptera</taxon>
        <taxon>Paraneoptera</taxon>
        <taxon>Hemiptera</taxon>
        <taxon>Heteroptera</taxon>
        <taxon>Panheteroptera</taxon>
        <taxon>Nepomorpha</taxon>
        <taxon>Nepidae</taxon>
        <taxon>Ranatrinae</taxon>
        <taxon>Ranatra</taxon>
    </lineage>
</organism>
<proteinExistence type="predicted"/>
<reference evidence="3 4" key="1">
    <citation type="submission" date="2024-07" db="EMBL/GenBank/DDBJ databases">
        <title>Chromosome-level genome assembly of the water stick insect Ranatra chinensis (Heteroptera: Nepidae).</title>
        <authorList>
            <person name="Liu X."/>
        </authorList>
    </citation>
    <scope>NUCLEOTIDE SEQUENCE [LARGE SCALE GENOMIC DNA]</scope>
    <source>
        <strain evidence="3">Cailab_2021Rc</strain>
        <tissue evidence="3">Muscle</tissue>
    </source>
</reference>
<dbReference type="AlphaFoldDB" id="A0ABD0Z0W7"/>
<dbReference type="Proteomes" id="UP001558652">
    <property type="component" value="Unassembled WGS sequence"/>
</dbReference>
<evidence type="ECO:0000259" key="1">
    <source>
        <dbReference type="Pfam" id="PF00078"/>
    </source>
</evidence>
<feature type="domain" description="Integrase zinc-binding" evidence="2">
    <location>
        <begin position="372"/>
        <end position="411"/>
    </location>
</feature>
<evidence type="ECO:0000313" key="3">
    <source>
        <dbReference type="EMBL" id="KAL1129773.1"/>
    </source>
</evidence>
<comment type="caution">
    <text evidence="3">The sequence shown here is derived from an EMBL/GenBank/DDBJ whole genome shotgun (WGS) entry which is preliminary data.</text>
</comment>